<dbReference type="InterPro" id="IPR014710">
    <property type="entry name" value="RmlC-like_jellyroll"/>
</dbReference>
<feature type="coiled-coil region" evidence="2">
    <location>
        <begin position="158"/>
        <end position="188"/>
    </location>
</feature>
<dbReference type="InterPro" id="IPR000595">
    <property type="entry name" value="cNMP-bd_dom"/>
</dbReference>
<protein>
    <submittedName>
        <fullName evidence="4">Serine phosphatase RsbU, regulator of sigma subunit</fullName>
    </submittedName>
</protein>
<keyword evidence="2" id="KW-0175">Coiled coil</keyword>
<sequence>MYRSNAVGLESDDASAKMHASILGQVPLFDALPDVEITHLAQTLRRSVFGAQTILFEEGETGAQCYVVLDGAVEIIKALGTPDERVLSVRGPGELVGEMSLFDADHRRTASVRAHTNVKLLEITHAHFDALLHRQPSLAYKIVRMLSIRLGESGNATIRDLQKQNRQLEQALSDLQAAQAQLIEKEKLDRELELAWRIQESILPRTLPQLEHIDFDARIVPARAVGGDFFDFIQLSDRATGIVIGDVSGKGVPSAIFMALTRSLLRAEAERAATPEEALGNVNRHLLNMNDAGMFVTVLYGILDH</sequence>
<evidence type="ECO:0000313" key="4">
    <source>
        <dbReference type="EMBL" id="CAA9284643.1"/>
    </source>
</evidence>
<evidence type="ECO:0000256" key="2">
    <source>
        <dbReference type="SAM" id="Coils"/>
    </source>
</evidence>
<gene>
    <name evidence="4" type="ORF">AVDCRST_MAG93-3438</name>
</gene>
<name>A0A6J4JQQ2_9CHLR</name>
<evidence type="ECO:0000259" key="3">
    <source>
        <dbReference type="PROSITE" id="PS50042"/>
    </source>
</evidence>
<dbReference type="PANTHER" id="PTHR43156">
    <property type="entry name" value="STAGE II SPORULATION PROTEIN E-RELATED"/>
    <property type="match status" value="1"/>
</dbReference>
<dbReference type="Gene3D" id="2.60.120.10">
    <property type="entry name" value="Jelly Rolls"/>
    <property type="match status" value="1"/>
</dbReference>
<dbReference type="PROSITE" id="PS50042">
    <property type="entry name" value="CNMP_BINDING_3"/>
    <property type="match status" value="1"/>
</dbReference>
<dbReference type="EMBL" id="CADCTR010001173">
    <property type="protein sequence ID" value="CAA9284643.1"/>
    <property type="molecule type" value="Genomic_DNA"/>
</dbReference>
<dbReference type="SMART" id="SM00100">
    <property type="entry name" value="cNMP"/>
    <property type="match status" value="1"/>
</dbReference>
<dbReference type="InterPro" id="IPR036457">
    <property type="entry name" value="PPM-type-like_dom_sf"/>
</dbReference>
<dbReference type="Pfam" id="PF00027">
    <property type="entry name" value="cNMP_binding"/>
    <property type="match status" value="1"/>
</dbReference>
<keyword evidence="1" id="KW-0378">Hydrolase</keyword>
<dbReference type="InterPro" id="IPR052016">
    <property type="entry name" value="Bact_Sigma-Reg"/>
</dbReference>
<feature type="non-terminal residue" evidence="4">
    <location>
        <position position="305"/>
    </location>
</feature>
<dbReference type="Gene3D" id="3.60.40.10">
    <property type="entry name" value="PPM-type phosphatase domain"/>
    <property type="match status" value="1"/>
</dbReference>
<feature type="domain" description="Cyclic nucleotide-binding" evidence="3">
    <location>
        <begin position="28"/>
        <end position="149"/>
    </location>
</feature>
<dbReference type="Pfam" id="PF07228">
    <property type="entry name" value="SpoIIE"/>
    <property type="match status" value="1"/>
</dbReference>
<dbReference type="InterPro" id="IPR001932">
    <property type="entry name" value="PPM-type_phosphatase-like_dom"/>
</dbReference>
<evidence type="ECO:0000256" key="1">
    <source>
        <dbReference type="ARBA" id="ARBA00022801"/>
    </source>
</evidence>
<proteinExistence type="predicted"/>
<dbReference type="PROSITE" id="PS00889">
    <property type="entry name" value="CNMP_BINDING_2"/>
    <property type="match status" value="1"/>
</dbReference>
<accession>A0A6J4JQQ2</accession>
<dbReference type="InterPro" id="IPR018490">
    <property type="entry name" value="cNMP-bd_dom_sf"/>
</dbReference>
<dbReference type="SUPFAM" id="SSF51206">
    <property type="entry name" value="cAMP-binding domain-like"/>
    <property type="match status" value="1"/>
</dbReference>
<dbReference type="GO" id="GO:0016791">
    <property type="term" value="F:phosphatase activity"/>
    <property type="evidence" value="ECO:0007669"/>
    <property type="project" value="TreeGrafter"/>
</dbReference>
<dbReference type="PANTHER" id="PTHR43156:SF2">
    <property type="entry name" value="STAGE II SPORULATION PROTEIN E"/>
    <property type="match status" value="1"/>
</dbReference>
<reference evidence="4" key="1">
    <citation type="submission" date="2020-02" db="EMBL/GenBank/DDBJ databases">
        <authorList>
            <person name="Meier V. D."/>
        </authorList>
    </citation>
    <scope>NUCLEOTIDE SEQUENCE</scope>
    <source>
        <strain evidence="4">AVDCRST_MAG93</strain>
    </source>
</reference>
<organism evidence="4">
    <name type="scientific">uncultured Chloroflexia bacterium</name>
    <dbReference type="NCBI Taxonomy" id="1672391"/>
    <lineage>
        <taxon>Bacteria</taxon>
        <taxon>Bacillati</taxon>
        <taxon>Chloroflexota</taxon>
        <taxon>Chloroflexia</taxon>
        <taxon>environmental samples</taxon>
    </lineage>
</organism>
<dbReference type="CDD" id="cd00038">
    <property type="entry name" value="CAP_ED"/>
    <property type="match status" value="1"/>
</dbReference>
<dbReference type="AlphaFoldDB" id="A0A6J4JQQ2"/>
<dbReference type="InterPro" id="IPR018488">
    <property type="entry name" value="cNMP-bd_CS"/>
</dbReference>